<feature type="region of interest" description="Disordered" evidence="1">
    <location>
        <begin position="26"/>
        <end position="54"/>
    </location>
</feature>
<dbReference type="OrthoDB" id="3860121at2759"/>
<name>A0A8K0PDC3_9PEZI</name>
<dbReference type="AlphaFoldDB" id="A0A8K0PDC3"/>
<accession>A0A8K0PDC3</accession>
<proteinExistence type="predicted"/>
<protein>
    <submittedName>
        <fullName evidence="2">Uncharacterized protein</fullName>
    </submittedName>
</protein>
<organism evidence="2 3">
    <name type="scientific">Elsinoe batatas</name>
    <dbReference type="NCBI Taxonomy" id="2601811"/>
    <lineage>
        <taxon>Eukaryota</taxon>
        <taxon>Fungi</taxon>
        <taxon>Dikarya</taxon>
        <taxon>Ascomycota</taxon>
        <taxon>Pezizomycotina</taxon>
        <taxon>Dothideomycetes</taxon>
        <taxon>Dothideomycetidae</taxon>
        <taxon>Myriangiales</taxon>
        <taxon>Elsinoaceae</taxon>
        <taxon>Elsinoe</taxon>
    </lineage>
</organism>
<dbReference type="EMBL" id="JAESVG020000008">
    <property type="protein sequence ID" value="KAG8625531.1"/>
    <property type="molecule type" value="Genomic_DNA"/>
</dbReference>
<keyword evidence="3" id="KW-1185">Reference proteome</keyword>
<dbReference type="Proteomes" id="UP000809789">
    <property type="component" value="Unassembled WGS sequence"/>
</dbReference>
<evidence type="ECO:0000313" key="3">
    <source>
        <dbReference type="Proteomes" id="UP000809789"/>
    </source>
</evidence>
<comment type="caution">
    <text evidence="2">The sequence shown here is derived from an EMBL/GenBank/DDBJ whole genome shotgun (WGS) entry which is preliminary data.</text>
</comment>
<evidence type="ECO:0000256" key="1">
    <source>
        <dbReference type="SAM" id="MobiDB-lite"/>
    </source>
</evidence>
<sequence length="272" mass="29989">MSFLSPIQQPDRALLLLRPYHDQRGREERGQWYHARHPLRPAQSNRSRIQNGGQQTPACGVVARLLPPGHEDLGAESWGGVGVAVGDEADHCRRSQGSSARTDDDNYHITKGVAMLVALKSTTMPLEHRHALDLPIKYGNAGFIPPTFIAGQEDASLLNDIDNHIKSNSALGRRASGITHLGLKSWDLHQGLLLSQYIDEDLTSLLCRNVTKMICTQPSLVAACGDTNQSPERFIFESSPKTRSYQHPYVQASTKALYVRKASSSWTATSAR</sequence>
<evidence type="ECO:0000313" key="2">
    <source>
        <dbReference type="EMBL" id="KAG8625531.1"/>
    </source>
</evidence>
<feature type="compositionally biased region" description="Polar residues" evidence="1">
    <location>
        <begin position="42"/>
        <end position="54"/>
    </location>
</feature>
<gene>
    <name evidence="2" type="ORF">KVT40_007282</name>
</gene>
<reference evidence="2" key="1">
    <citation type="submission" date="2021-07" db="EMBL/GenBank/DDBJ databases">
        <title>Elsinoe batatas strain:CRI-CJ2 Genome sequencing and assembly.</title>
        <authorList>
            <person name="Huang L."/>
        </authorList>
    </citation>
    <scope>NUCLEOTIDE SEQUENCE</scope>
    <source>
        <strain evidence="2">CRI-CJ2</strain>
    </source>
</reference>